<protein>
    <submittedName>
        <fullName evidence="2">Uncharacterized protein</fullName>
    </submittedName>
</protein>
<evidence type="ECO:0000313" key="1">
    <source>
        <dbReference type="EMBL" id="GBO42914.1"/>
    </source>
</evidence>
<name>A0A4Y2X444_ARAVE</name>
<organism evidence="2 3">
    <name type="scientific">Araneus ventricosus</name>
    <name type="common">Orbweaver spider</name>
    <name type="synonym">Epeira ventricosa</name>
    <dbReference type="NCBI Taxonomy" id="182803"/>
    <lineage>
        <taxon>Eukaryota</taxon>
        <taxon>Metazoa</taxon>
        <taxon>Ecdysozoa</taxon>
        <taxon>Arthropoda</taxon>
        <taxon>Chelicerata</taxon>
        <taxon>Arachnida</taxon>
        <taxon>Araneae</taxon>
        <taxon>Araneomorphae</taxon>
        <taxon>Entelegynae</taxon>
        <taxon>Araneoidea</taxon>
        <taxon>Araneidae</taxon>
        <taxon>Araneus</taxon>
    </lineage>
</organism>
<proteinExistence type="predicted"/>
<keyword evidence="3" id="KW-1185">Reference proteome</keyword>
<evidence type="ECO:0000313" key="3">
    <source>
        <dbReference type="Proteomes" id="UP000499080"/>
    </source>
</evidence>
<dbReference type="EMBL" id="BGPR01069192">
    <property type="protein sequence ID" value="GBO42914.1"/>
    <property type="molecule type" value="Genomic_DNA"/>
</dbReference>
<reference evidence="2 3" key="1">
    <citation type="journal article" date="2019" name="Sci. Rep.">
        <title>Orb-weaving spider Araneus ventricosus genome elucidates the spidroin gene catalogue.</title>
        <authorList>
            <person name="Kono N."/>
            <person name="Nakamura H."/>
            <person name="Ohtoshi R."/>
            <person name="Moran D.A.P."/>
            <person name="Shinohara A."/>
            <person name="Yoshida Y."/>
            <person name="Fujiwara M."/>
            <person name="Mori M."/>
            <person name="Tomita M."/>
            <person name="Arakawa K."/>
        </authorList>
    </citation>
    <scope>NUCLEOTIDE SEQUENCE [LARGE SCALE GENOMIC DNA]</scope>
</reference>
<dbReference type="AlphaFoldDB" id="A0A4Y2X444"/>
<sequence length="101" mass="11391">MVSEVFFPSLRPQSGDCDAVVKFRFPKRRTVGLRTDSPEAPPCDLRLQITREICNLGTGACFWAMPRKERKNFIPKSANRGGSHSASCKLCSKYPKMQNKL</sequence>
<accession>A0A4Y2X444</accession>
<evidence type="ECO:0000313" key="2">
    <source>
        <dbReference type="EMBL" id="GBO42917.1"/>
    </source>
</evidence>
<gene>
    <name evidence="1" type="ORF">AVEN_196939_1</name>
    <name evidence="2" type="ORF">AVEN_88121_1</name>
</gene>
<dbReference type="Proteomes" id="UP000499080">
    <property type="component" value="Unassembled WGS sequence"/>
</dbReference>
<dbReference type="EMBL" id="BGPR01069196">
    <property type="protein sequence ID" value="GBO42917.1"/>
    <property type="molecule type" value="Genomic_DNA"/>
</dbReference>
<comment type="caution">
    <text evidence="2">The sequence shown here is derived from an EMBL/GenBank/DDBJ whole genome shotgun (WGS) entry which is preliminary data.</text>
</comment>